<gene>
    <name evidence="2" type="ORF">BOTCAL_0302g00070</name>
</gene>
<name>A0A4Y8CUX4_9HELO</name>
<feature type="compositionally biased region" description="Basic and acidic residues" evidence="1">
    <location>
        <begin position="209"/>
        <end position="220"/>
    </location>
</feature>
<accession>A0A4Y8CUX4</accession>
<proteinExistence type="predicted"/>
<evidence type="ECO:0000256" key="1">
    <source>
        <dbReference type="SAM" id="MobiDB-lite"/>
    </source>
</evidence>
<comment type="caution">
    <text evidence="2">The sequence shown here is derived from an EMBL/GenBank/DDBJ whole genome shotgun (WGS) entry which is preliminary data.</text>
</comment>
<feature type="region of interest" description="Disordered" evidence="1">
    <location>
        <begin position="124"/>
        <end position="241"/>
    </location>
</feature>
<feature type="region of interest" description="Disordered" evidence="1">
    <location>
        <begin position="1"/>
        <end position="51"/>
    </location>
</feature>
<evidence type="ECO:0000313" key="3">
    <source>
        <dbReference type="Proteomes" id="UP000297299"/>
    </source>
</evidence>
<organism evidence="2 3">
    <name type="scientific">Botryotinia calthae</name>
    <dbReference type="NCBI Taxonomy" id="38488"/>
    <lineage>
        <taxon>Eukaryota</taxon>
        <taxon>Fungi</taxon>
        <taxon>Dikarya</taxon>
        <taxon>Ascomycota</taxon>
        <taxon>Pezizomycotina</taxon>
        <taxon>Leotiomycetes</taxon>
        <taxon>Helotiales</taxon>
        <taxon>Sclerotiniaceae</taxon>
        <taxon>Botryotinia</taxon>
    </lineage>
</organism>
<dbReference type="Proteomes" id="UP000297299">
    <property type="component" value="Unassembled WGS sequence"/>
</dbReference>
<evidence type="ECO:0000313" key="2">
    <source>
        <dbReference type="EMBL" id="TEY47660.1"/>
    </source>
</evidence>
<feature type="compositionally biased region" description="Low complexity" evidence="1">
    <location>
        <begin position="165"/>
        <end position="182"/>
    </location>
</feature>
<dbReference type="EMBL" id="PHWZ01000301">
    <property type="protein sequence ID" value="TEY47660.1"/>
    <property type="molecule type" value="Genomic_DNA"/>
</dbReference>
<feature type="region of interest" description="Disordered" evidence="1">
    <location>
        <begin position="70"/>
        <end position="112"/>
    </location>
</feature>
<feature type="compositionally biased region" description="Polar residues" evidence="1">
    <location>
        <begin position="70"/>
        <end position="90"/>
    </location>
</feature>
<feature type="compositionally biased region" description="Polar residues" evidence="1">
    <location>
        <begin position="97"/>
        <end position="106"/>
    </location>
</feature>
<keyword evidence="3" id="KW-1185">Reference proteome</keyword>
<dbReference type="OrthoDB" id="3550100at2759"/>
<sequence length="241" mass="26832">MSRTWNFTGDNHESNLEAGKGRGFVGIDRPHQGGWREIQEDQFNSSSGGRGYESYAPSASLYSMAQPVRSTPGQYLPSSMRSNQTLSNNARPRVRSQRFTETLSSNRVHKRHIPRSTKIEVKHHKNALSQPQLQMPRLPPPTIVVQPASPTPVLGRRRSNPVFRGSQTGPGSSSSQHRSSSSTRHGDPKGAQKFALGRIDRSGPFTRRGKSENEESKQKNLMEAQGEDMQGLEMGLNRLKM</sequence>
<protein>
    <submittedName>
        <fullName evidence="2">Uncharacterized protein</fullName>
    </submittedName>
</protein>
<dbReference type="AlphaFoldDB" id="A0A4Y8CUX4"/>
<reference evidence="2 3" key="1">
    <citation type="submission" date="2017-11" db="EMBL/GenBank/DDBJ databases">
        <title>Comparative genomics of Botrytis spp.</title>
        <authorList>
            <person name="Valero-Jimenez C.A."/>
            <person name="Tapia P."/>
            <person name="Veloso J."/>
            <person name="Silva-Moreno E."/>
            <person name="Staats M."/>
            <person name="Valdes J.H."/>
            <person name="Van Kan J.A.L."/>
        </authorList>
    </citation>
    <scope>NUCLEOTIDE SEQUENCE [LARGE SCALE GENOMIC DNA]</scope>
    <source>
        <strain evidence="2 3">MUCL2830</strain>
    </source>
</reference>